<proteinExistence type="predicted"/>
<dbReference type="EMBL" id="NBNE01002677">
    <property type="protein sequence ID" value="OWZ09744.1"/>
    <property type="molecule type" value="Genomic_DNA"/>
</dbReference>
<protein>
    <recommendedName>
        <fullName evidence="3">Reverse transcriptase</fullName>
    </recommendedName>
</protein>
<evidence type="ECO:0000313" key="2">
    <source>
        <dbReference type="Proteomes" id="UP000198211"/>
    </source>
</evidence>
<gene>
    <name evidence="1" type="ORF">PHMEG_00017504</name>
</gene>
<comment type="caution">
    <text evidence="1">The sequence shown here is derived from an EMBL/GenBank/DDBJ whole genome shotgun (WGS) entry which is preliminary data.</text>
</comment>
<keyword evidence="2" id="KW-1185">Reference proteome</keyword>
<dbReference type="OrthoDB" id="128210at2759"/>
<dbReference type="SUPFAM" id="SSF56672">
    <property type="entry name" value="DNA/RNA polymerases"/>
    <property type="match status" value="1"/>
</dbReference>
<evidence type="ECO:0000313" key="1">
    <source>
        <dbReference type="EMBL" id="OWZ09744.1"/>
    </source>
</evidence>
<evidence type="ECO:0008006" key="3">
    <source>
        <dbReference type="Google" id="ProtNLM"/>
    </source>
</evidence>
<dbReference type="Gene3D" id="3.10.10.10">
    <property type="entry name" value="HIV Type 1 Reverse Transcriptase, subunit A, domain 1"/>
    <property type="match status" value="1"/>
</dbReference>
<name>A0A225VX67_9STRA</name>
<dbReference type="Proteomes" id="UP000198211">
    <property type="component" value="Unassembled WGS sequence"/>
</dbReference>
<reference evidence="2" key="1">
    <citation type="submission" date="2017-03" db="EMBL/GenBank/DDBJ databases">
        <title>Phytopthora megakarya and P. palmivora, two closely related causual agents of cacao black pod achieved similar genome size and gene model numbers by different mechanisms.</title>
        <authorList>
            <person name="Ali S."/>
            <person name="Shao J."/>
            <person name="Larry D.J."/>
            <person name="Kronmiller B."/>
            <person name="Shen D."/>
            <person name="Strem M.D."/>
            <person name="Melnick R.L."/>
            <person name="Guiltinan M.J."/>
            <person name="Tyler B.M."/>
            <person name="Meinhardt L.W."/>
            <person name="Bailey B.A."/>
        </authorList>
    </citation>
    <scope>NUCLEOTIDE SEQUENCE [LARGE SCALE GENOMIC DNA]</scope>
    <source>
        <strain evidence="2">zdho120</strain>
    </source>
</reference>
<sequence>MLGTAYISVMQEIEGEIASGNRGDDEDLYEHIQNEMELADYANELAALVDSTGHTGSNVTTESLSGEEQRKVVNVLKRHEGIMIASGNALPPPAYGVVCDLDIHPLNIEHGKHLSDPWTSRIGIVLKKNGVEIRLCIDYKRVNAVMAIMKYAISFVDDLLTDIEAYLWFCSLIQQVVSE</sequence>
<dbReference type="Gene3D" id="3.30.70.270">
    <property type="match status" value="1"/>
</dbReference>
<accession>A0A225VX67</accession>
<dbReference type="AlphaFoldDB" id="A0A225VX67"/>
<organism evidence="1 2">
    <name type="scientific">Phytophthora megakarya</name>
    <dbReference type="NCBI Taxonomy" id="4795"/>
    <lineage>
        <taxon>Eukaryota</taxon>
        <taxon>Sar</taxon>
        <taxon>Stramenopiles</taxon>
        <taxon>Oomycota</taxon>
        <taxon>Peronosporomycetes</taxon>
        <taxon>Peronosporales</taxon>
        <taxon>Peronosporaceae</taxon>
        <taxon>Phytophthora</taxon>
    </lineage>
</organism>
<dbReference type="InterPro" id="IPR043128">
    <property type="entry name" value="Rev_trsase/Diguanyl_cyclase"/>
</dbReference>
<dbReference type="InterPro" id="IPR043502">
    <property type="entry name" value="DNA/RNA_pol_sf"/>
</dbReference>